<feature type="compositionally biased region" description="Polar residues" evidence="5">
    <location>
        <begin position="1"/>
        <end position="11"/>
    </location>
</feature>
<keyword evidence="2 6" id="KW-0812">Transmembrane</keyword>
<keyword evidence="3 6" id="KW-1133">Transmembrane helix</keyword>
<keyword evidence="8" id="KW-1185">Reference proteome</keyword>
<dbReference type="Pfam" id="PF04228">
    <property type="entry name" value="Zn_peptidase"/>
    <property type="match status" value="1"/>
</dbReference>
<dbReference type="AlphaFoldDB" id="A0A430AD69"/>
<dbReference type="InterPro" id="IPR007343">
    <property type="entry name" value="Uncharacterised_pept_Zn_put"/>
</dbReference>
<feature type="transmembrane region" description="Helical" evidence="6">
    <location>
        <begin position="40"/>
        <end position="59"/>
    </location>
</feature>
<dbReference type="Proteomes" id="UP000287101">
    <property type="component" value="Unassembled WGS sequence"/>
</dbReference>
<name>A0A430AD69_9ENTE</name>
<dbReference type="OrthoDB" id="9774900at2"/>
<evidence type="ECO:0000256" key="1">
    <source>
        <dbReference type="ARBA" id="ARBA00004167"/>
    </source>
</evidence>
<keyword evidence="7" id="KW-0482">Metalloprotease</keyword>
<keyword evidence="4 6" id="KW-0472">Membrane</keyword>
<protein>
    <submittedName>
        <fullName evidence="7">Metalloprotease</fullName>
    </submittedName>
</protein>
<evidence type="ECO:0000256" key="4">
    <source>
        <dbReference type="ARBA" id="ARBA00023136"/>
    </source>
</evidence>
<evidence type="ECO:0000256" key="3">
    <source>
        <dbReference type="ARBA" id="ARBA00022989"/>
    </source>
</evidence>
<dbReference type="GO" id="GO:0008237">
    <property type="term" value="F:metallopeptidase activity"/>
    <property type="evidence" value="ECO:0007669"/>
    <property type="project" value="UniProtKB-KW"/>
</dbReference>
<dbReference type="RefSeq" id="WP_126831060.1">
    <property type="nucleotide sequence ID" value="NZ_CBCRYB010000003.1"/>
</dbReference>
<evidence type="ECO:0000313" key="7">
    <source>
        <dbReference type="EMBL" id="RSU05171.1"/>
    </source>
</evidence>
<proteinExistence type="predicted"/>
<organism evidence="7 8">
    <name type="scientific">Vagococcus fessus</name>
    <dbReference type="NCBI Taxonomy" id="120370"/>
    <lineage>
        <taxon>Bacteria</taxon>
        <taxon>Bacillati</taxon>
        <taxon>Bacillota</taxon>
        <taxon>Bacilli</taxon>
        <taxon>Lactobacillales</taxon>
        <taxon>Enterococcaceae</taxon>
        <taxon>Vagococcus</taxon>
    </lineage>
</organism>
<keyword evidence="7" id="KW-0378">Hydrolase</keyword>
<comment type="caution">
    <text evidence="7">The sequence shown here is derived from an EMBL/GenBank/DDBJ whole genome shotgun (WGS) entry which is preliminary data.</text>
</comment>
<dbReference type="PANTHER" id="PTHR30168:SF0">
    <property type="entry name" value="INNER MEMBRANE PROTEIN"/>
    <property type="match status" value="1"/>
</dbReference>
<reference evidence="7 8" key="1">
    <citation type="submission" date="2017-05" db="EMBL/GenBank/DDBJ databases">
        <title>Vagococcus spp. assemblies.</title>
        <authorList>
            <person name="Gulvik C.A."/>
        </authorList>
    </citation>
    <scope>NUCLEOTIDE SEQUENCE [LARGE SCALE GENOMIC DNA]</scope>
    <source>
        <strain evidence="7 8">CCUG 41755</strain>
    </source>
</reference>
<feature type="compositionally biased region" description="Gly residues" evidence="5">
    <location>
        <begin position="19"/>
        <end position="30"/>
    </location>
</feature>
<dbReference type="EMBL" id="NGJY01000001">
    <property type="protein sequence ID" value="RSU05171.1"/>
    <property type="molecule type" value="Genomic_DNA"/>
</dbReference>
<sequence length="298" mass="33449">MKWRGQRQSSNVEDRTGNRSGGMGGFPTGNMARGGGVGTLVLIAMMLLFGGGGGLSSILNTVPNPAPARSTQQDSQQTKDRKEFISVVFGHLEDFWEDEFRREGMPYEQPKMVLYSGRVQTACGSADSSVGPFYCPGDRKVYLDLSFNDELANKFKAKGDFAMAYVVAHEVGHHVQEQLGISDQMNRLRRQLSTKEYNKYQVRMELQADYYAGVWTRYINDKTYNGQPILEIGDIEEALTAANSIGDDTLQKKFQGFVVPDSFTHGTSKQRKNWFYRGYEYGDFQHGDTFSATNLDLD</sequence>
<evidence type="ECO:0000256" key="5">
    <source>
        <dbReference type="SAM" id="MobiDB-lite"/>
    </source>
</evidence>
<feature type="region of interest" description="Disordered" evidence="5">
    <location>
        <begin position="1"/>
        <end position="30"/>
    </location>
</feature>
<gene>
    <name evidence="7" type="ORF">CBF31_03920</name>
</gene>
<dbReference type="PANTHER" id="PTHR30168">
    <property type="entry name" value="PUTATIVE MEMBRANE PROTEIN YPFJ"/>
    <property type="match status" value="1"/>
</dbReference>
<accession>A0A430AD69</accession>
<dbReference type="GO" id="GO:0006508">
    <property type="term" value="P:proteolysis"/>
    <property type="evidence" value="ECO:0007669"/>
    <property type="project" value="UniProtKB-KW"/>
</dbReference>
<evidence type="ECO:0000256" key="6">
    <source>
        <dbReference type="SAM" id="Phobius"/>
    </source>
</evidence>
<keyword evidence="7" id="KW-0645">Protease</keyword>
<evidence type="ECO:0000256" key="2">
    <source>
        <dbReference type="ARBA" id="ARBA00022692"/>
    </source>
</evidence>
<dbReference type="GO" id="GO:0016020">
    <property type="term" value="C:membrane"/>
    <property type="evidence" value="ECO:0007669"/>
    <property type="project" value="UniProtKB-SubCell"/>
</dbReference>
<evidence type="ECO:0000313" key="8">
    <source>
        <dbReference type="Proteomes" id="UP000287101"/>
    </source>
</evidence>
<comment type="subcellular location">
    <subcellularLocation>
        <location evidence="1">Membrane</location>
        <topology evidence="1">Single-pass membrane protein</topology>
    </subcellularLocation>
</comment>